<evidence type="ECO:0008006" key="8">
    <source>
        <dbReference type="Google" id="ProtNLM"/>
    </source>
</evidence>
<name>A0A0F9QPY4_9ZZZZ</name>
<evidence type="ECO:0000313" key="7">
    <source>
        <dbReference type="EMBL" id="KKN44494.1"/>
    </source>
</evidence>
<keyword evidence="4 6" id="KW-1133">Transmembrane helix</keyword>
<organism evidence="7">
    <name type="scientific">marine sediment metagenome</name>
    <dbReference type="NCBI Taxonomy" id="412755"/>
    <lineage>
        <taxon>unclassified sequences</taxon>
        <taxon>metagenomes</taxon>
        <taxon>ecological metagenomes</taxon>
    </lineage>
</organism>
<comment type="subcellular location">
    <subcellularLocation>
        <location evidence="1">Membrane</location>
        <topology evidence="1">Single-pass membrane protein</topology>
    </subcellularLocation>
</comment>
<dbReference type="SUPFAM" id="SSF140478">
    <property type="entry name" value="LemA-like"/>
    <property type="match status" value="1"/>
</dbReference>
<evidence type="ECO:0000256" key="5">
    <source>
        <dbReference type="ARBA" id="ARBA00023136"/>
    </source>
</evidence>
<comment type="similarity">
    <text evidence="2">Belongs to the LemA family.</text>
</comment>
<dbReference type="PANTHER" id="PTHR34478:SF2">
    <property type="entry name" value="MEMBRANE PROTEIN"/>
    <property type="match status" value="1"/>
</dbReference>
<evidence type="ECO:0000256" key="4">
    <source>
        <dbReference type="ARBA" id="ARBA00022989"/>
    </source>
</evidence>
<dbReference type="AlphaFoldDB" id="A0A0F9QPY4"/>
<proteinExistence type="inferred from homology"/>
<accession>A0A0F9QPY4</accession>
<keyword evidence="5 6" id="KW-0472">Membrane</keyword>
<comment type="caution">
    <text evidence="7">The sequence shown here is derived from an EMBL/GenBank/DDBJ whole genome shotgun (WGS) entry which is preliminary data.</text>
</comment>
<evidence type="ECO:0000256" key="6">
    <source>
        <dbReference type="SAM" id="Phobius"/>
    </source>
</evidence>
<protein>
    <recommendedName>
        <fullName evidence="8">LemA family protein</fullName>
    </recommendedName>
</protein>
<dbReference type="EMBL" id="LAZR01001447">
    <property type="protein sequence ID" value="KKN44494.1"/>
    <property type="molecule type" value="Genomic_DNA"/>
</dbReference>
<evidence type="ECO:0000256" key="2">
    <source>
        <dbReference type="ARBA" id="ARBA00008854"/>
    </source>
</evidence>
<dbReference type="InterPro" id="IPR007156">
    <property type="entry name" value="MamQ_LemA"/>
</dbReference>
<dbReference type="Gene3D" id="1.20.1440.20">
    <property type="entry name" value="LemA-like domain"/>
    <property type="match status" value="1"/>
</dbReference>
<feature type="transmembrane region" description="Helical" evidence="6">
    <location>
        <begin position="12"/>
        <end position="35"/>
    </location>
</feature>
<evidence type="ECO:0000256" key="1">
    <source>
        <dbReference type="ARBA" id="ARBA00004167"/>
    </source>
</evidence>
<dbReference type="PANTHER" id="PTHR34478">
    <property type="entry name" value="PROTEIN LEMA"/>
    <property type="match status" value="1"/>
</dbReference>
<keyword evidence="3 6" id="KW-0812">Transmembrane</keyword>
<dbReference type="InterPro" id="IPR023353">
    <property type="entry name" value="LemA-like_dom_sf"/>
</dbReference>
<dbReference type="GO" id="GO:0016020">
    <property type="term" value="C:membrane"/>
    <property type="evidence" value="ECO:0007669"/>
    <property type="project" value="UniProtKB-SubCell"/>
</dbReference>
<dbReference type="Pfam" id="PF04011">
    <property type="entry name" value="LemA"/>
    <property type="match status" value="1"/>
</dbReference>
<reference evidence="7" key="1">
    <citation type="journal article" date="2015" name="Nature">
        <title>Complex archaea that bridge the gap between prokaryotes and eukaryotes.</title>
        <authorList>
            <person name="Spang A."/>
            <person name="Saw J.H."/>
            <person name="Jorgensen S.L."/>
            <person name="Zaremba-Niedzwiedzka K."/>
            <person name="Martijn J."/>
            <person name="Lind A.E."/>
            <person name="van Eijk R."/>
            <person name="Schleper C."/>
            <person name="Guy L."/>
            <person name="Ettema T.J."/>
        </authorList>
    </citation>
    <scope>NUCLEOTIDE SEQUENCE</scope>
</reference>
<sequence>MKTSARSGKISTGIIVLIVVAVLVLGGFFVVWGGYNKAVKLDEAVGARWAQVETVLVRRFDLIPNLVSTVKGYASHETDLFTHIADARTKYFQAKSIPEKAQAASLLQGSLSRLLLLREAYPDLKANQNFLKLQDQLEGTENRIAVERKRYNEAVRLVNTYARSFFGRSFCNMAGVEQAEYFEATEEQKAPPKVEF</sequence>
<gene>
    <name evidence="7" type="ORF">LCGC14_0692550</name>
</gene>
<evidence type="ECO:0000256" key="3">
    <source>
        <dbReference type="ARBA" id="ARBA00022692"/>
    </source>
</evidence>